<comment type="caution">
    <text evidence="7">The sequence shown here is derived from an EMBL/GenBank/DDBJ whole genome shotgun (WGS) entry which is preliminary data.</text>
</comment>
<evidence type="ECO:0000256" key="5">
    <source>
        <dbReference type="PIRNR" id="PIRNR037489"/>
    </source>
</evidence>
<organism evidence="7">
    <name type="scientific">Desulfobacca acetoxidans</name>
    <dbReference type="NCBI Taxonomy" id="60893"/>
    <lineage>
        <taxon>Bacteria</taxon>
        <taxon>Pseudomonadati</taxon>
        <taxon>Thermodesulfobacteriota</taxon>
        <taxon>Desulfobaccia</taxon>
        <taxon>Desulfobaccales</taxon>
        <taxon>Desulfobaccaceae</taxon>
        <taxon>Desulfobacca</taxon>
    </lineage>
</organism>
<dbReference type="Pfam" id="PF01784">
    <property type="entry name" value="DUF34_NIF3"/>
    <property type="match status" value="1"/>
</dbReference>
<comment type="subunit">
    <text evidence="2">Homohexamer.</text>
</comment>
<accession>A0A7C3SJ34</accession>
<evidence type="ECO:0000256" key="3">
    <source>
        <dbReference type="ARBA" id="ARBA00022112"/>
    </source>
</evidence>
<dbReference type="FunFam" id="3.40.1390.30:FF:000001">
    <property type="entry name" value="GTP cyclohydrolase 1 type 2"/>
    <property type="match status" value="1"/>
</dbReference>
<name>A0A7C3SJ34_9BACT</name>
<dbReference type="AlphaFoldDB" id="A0A7C3SJ34"/>
<dbReference type="Gene3D" id="3.40.1390.30">
    <property type="entry name" value="NIF3 (NGG1p interacting factor 3)-like"/>
    <property type="match status" value="1"/>
</dbReference>
<evidence type="ECO:0000313" key="7">
    <source>
        <dbReference type="EMBL" id="HGB14824.1"/>
    </source>
</evidence>
<dbReference type="SUPFAM" id="SSF102705">
    <property type="entry name" value="NIF3 (NGG1p interacting factor 3)-like"/>
    <property type="match status" value="1"/>
</dbReference>
<evidence type="ECO:0000256" key="1">
    <source>
        <dbReference type="ARBA" id="ARBA00006964"/>
    </source>
</evidence>
<dbReference type="NCBIfam" id="TIGR00486">
    <property type="entry name" value="YbgI_SA1388"/>
    <property type="match status" value="1"/>
</dbReference>
<dbReference type="GO" id="GO:0046872">
    <property type="term" value="F:metal ion binding"/>
    <property type="evidence" value="ECO:0007669"/>
    <property type="project" value="UniProtKB-UniRule"/>
</dbReference>
<feature type="binding site" evidence="6">
    <location>
        <position position="337"/>
    </location>
    <ligand>
        <name>a divalent metal cation</name>
        <dbReference type="ChEBI" id="CHEBI:60240"/>
        <label>1</label>
    </ligand>
</feature>
<protein>
    <recommendedName>
        <fullName evidence="3 5">GTP cyclohydrolase 1 type 2 homolog</fullName>
    </recommendedName>
</protein>
<dbReference type="EMBL" id="DTHB01000043">
    <property type="protein sequence ID" value="HGB14824.1"/>
    <property type="molecule type" value="Genomic_DNA"/>
</dbReference>
<evidence type="ECO:0000256" key="4">
    <source>
        <dbReference type="ARBA" id="ARBA00022723"/>
    </source>
</evidence>
<evidence type="ECO:0000256" key="2">
    <source>
        <dbReference type="ARBA" id="ARBA00011643"/>
    </source>
</evidence>
<keyword evidence="4 5" id="KW-0479">Metal-binding</keyword>
<dbReference type="PIRSF" id="PIRSF037489">
    <property type="entry name" value="UCP037489_NIF3_YqfO"/>
    <property type="match status" value="1"/>
</dbReference>
<dbReference type="PANTHER" id="PTHR13799:SF14">
    <property type="entry name" value="GTP CYCLOHYDROLASE 1 TYPE 2 HOMOLOG"/>
    <property type="match status" value="1"/>
</dbReference>
<comment type="similarity">
    <text evidence="1 5">Belongs to the GTP cyclohydrolase I type 2/NIF3 family.</text>
</comment>
<feature type="binding site" evidence="6">
    <location>
        <position position="341"/>
    </location>
    <ligand>
        <name>a divalent metal cation</name>
        <dbReference type="ChEBI" id="CHEBI:60240"/>
        <label>1</label>
    </ligand>
</feature>
<evidence type="ECO:0000256" key="6">
    <source>
        <dbReference type="PIRSR" id="PIRSR602678-1"/>
    </source>
</evidence>
<dbReference type="InterPro" id="IPR036069">
    <property type="entry name" value="DUF34/NIF3_sf"/>
</dbReference>
<reference evidence="7" key="1">
    <citation type="journal article" date="2020" name="mSystems">
        <title>Genome- and Community-Level Interaction Insights into Carbon Utilization and Element Cycling Functions of Hydrothermarchaeota in Hydrothermal Sediment.</title>
        <authorList>
            <person name="Zhou Z."/>
            <person name="Liu Y."/>
            <person name="Xu W."/>
            <person name="Pan J."/>
            <person name="Luo Z.H."/>
            <person name="Li M."/>
        </authorList>
    </citation>
    <scope>NUCLEOTIDE SEQUENCE [LARGE SCALE GENOMIC DNA]</scope>
    <source>
        <strain evidence="7">SpSt-776</strain>
    </source>
</reference>
<gene>
    <name evidence="7" type="ORF">ENV62_06275</name>
</gene>
<dbReference type="InterPro" id="IPR002678">
    <property type="entry name" value="DUF34/NIF3"/>
</dbReference>
<proteinExistence type="inferred from homology"/>
<dbReference type="Gene3D" id="3.30.70.120">
    <property type="match status" value="1"/>
</dbReference>
<feature type="binding site" evidence="6">
    <location>
        <position position="72"/>
    </location>
    <ligand>
        <name>a divalent metal cation</name>
        <dbReference type="ChEBI" id="CHEBI:60240"/>
        <label>1</label>
    </ligand>
</feature>
<sequence>MPLFSSMAAKVKDILAVVNEAYPFEWAVPDDPVGLQAGHPESLVNRVLVALEASPAAVAEARKVGAEMLLTHHPLIYRPVGELREDRPAGQLLAALIRGGLAVASCHSNLDVAPQGLNDHLAKILSLVGVQVMGVVKREPWYKLAVFVPVGYEDRVRQALFDDRVGVIGNYSHCSFAARGQGTFLPREGARPFRGQVACLSRAEESRLEVLVPESRIQATVARLKAAHPYEEVAYDLYPLKNPGLPLGFGRFGRWQPPKEFTAALAQVKAAFGVDTVRVWGRPPAVVERVAVAGGSGGELIAEAQHHGAQLYITGEVRHHQAVPRGPEDFTVLEVGHFASEVVFMPAWTERLALLFQEKGLAVQVRVSETEQPPFYCA</sequence>
<dbReference type="GO" id="GO:0005737">
    <property type="term" value="C:cytoplasm"/>
    <property type="evidence" value="ECO:0007669"/>
    <property type="project" value="TreeGrafter"/>
</dbReference>
<feature type="binding site" evidence="6">
    <location>
        <position position="111"/>
    </location>
    <ligand>
        <name>a divalent metal cation</name>
        <dbReference type="ChEBI" id="CHEBI:60240"/>
        <label>1</label>
    </ligand>
</feature>
<feature type="binding site" evidence="6">
    <location>
        <position position="73"/>
    </location>
    <ligand>
        <name>a divalent metal cation</name>
        <dbReference type="ChEBI" id="CHEBI:60240"/>
        <label>1</label>
    </ligand>
</feature>
<dbReference type="PANTHER" id="PTHR13799">
    <property type="entry name" value="NGG1 INTERACTING FACTOR 3"/>
    <property type="match status" value="1"/>
</dbReference>
<dbReference type="InterPro" id="IPR017221">
    <property type="entry name" value="DUF34/NIF3_bac"/>
</dbReference>
<dbReference type="InterPro" id="IPR015867">
    <property type="entry name" value="N-reg_PII/ATP_PRibTrfase_C"/>
</dbReference>